<evidence type="ECO:0000313" key="3">
    <source>
        <dbReference type="Proteomes" id="UP000265560"/>
    </source>
</evidence>
<organism evidence="2 3">
    <name type="scientific">Pseudomonas cavernae</name>
    <dbReference type="NCBI Taxonomy" id="2320867"/>
    <lineage>
        <taxon>Bacteria</taxon>
        <taxon>Pseudomonadati</taxon>
        <taxon>Pseudomonadota</taxon>
        <taxon>Gammaproteobacteria</taxon>
        <taxon>Pseudomonadales</taxon>
        <taxon>Pseudomonadaceae</taxon>
        <taxon>Pseudomonas</taxon>
    </lineage>
</organism>
<accession>A0A385YW11</accession>
<evidence type="ECO:0000256" key="1">
    <source>
        <dbReference type="SAM" id="MobiDB-lite"/>
    </source>
</evidence>
<reference evidence="3" key="1">
    <citation type="submission" date="2018-09" db="EMBL/GenBank/DDBJ databases">
        <authorList>
            <person name="Zhu H."/>
        </authorList>
    </citation>
    <scope>NUCLEOTIDE SEQUENCE [LARGE SCALE GENOMIC DNA]</scope>
    <source>
        <strain evidence="3">K2W31S-8</strain>
    </source>
</reference>
<name>A0A385YW11_9PSED</name>
<dbReference type="EMBL" id="CP032419">
    <property type="protein sequence ID" value="AYC30886.1"/>
    <property type="molecule type" value="Genomic_DNA"/>
</dbReference>
<feature type="compositionally biased region" description="Low complexity" evidence="1">
    <location>
        <begin position="22"/>
        <end position="33"/>
    </location>
</feature>
<dbReference type="RefSeq" id="WP_119891521.1">
    <property type="nucleotide sequence ID" value="NZ_CP032419.1"/>
</dbReference>
<proteinExistence type="predicted"/>
<dbReference type="AlphaFoldDB" id="A0A385YW11"/>
<feature type="region of interest" description="Disordered" evidence="1">
    <location>
        <begin position="1"/>
        <end position="82"/>
    </location>
</feature>
<dbReference type="Proteomes" id="UP000265560">
    <property type="component" value="Chromosome"/>
</dbReference>
<gene>
    <name evidence="2" type="ORF">D3880_00125</name>
</gene>
<keyword evidence="3" id="KW-1185">Reference proteome</keyword>
<evidence type="ECO:0000313" key="2">
    <source>
        <dbReference type="EMBL" id="AYC30886.1"/>
    </source>
</evidence>
<feature type="compositionally biased region" description="Basic and acidic residues" evidence="1">
    <location>
        <begin position="38"/>
        <end position="71"/>
    </location>
</feature>
<dbReference type="KEGG" id="pcav:D3880_00125"/>
<dbReference type="OrthoDB" id="7032717at2"/>
<protein>
    <submittedName>
        <fullName evidence="2">Uncharacterized protein</fullName>
    </submittedName>
</protein>
<sequence>MAELDPIEFSSPGLAIEPEQPPAATQQAPRQKASFQIDTRDKSKGERRQNPERRQSIRFEADRRSGQDRRPSTSGWQLGVDI</sequence>